<evidence type="ECO:0000313" key="3">
    <source>
        <dbReference type="EMBL" id="MPL96588.1"/>
    </source>
</evidence>
<proteinExistence type="predicted"/>
<evidence type="ECO:0000259" key="1">
    <source>
        <dbReference type="Pfam" id="PF13175"/>
    </source>
</evidence>
<evidence type="ECO:0000259" key="2">
    <source>
        <dbReference type="Pfam" id="PF20469"/>
    </source>
</evidence>
<dbReference type="Pfam" id="PF13175">
    <property type="entry name" value="AAA_15"/>
    <property type="match status" value="1"/>
</dbReference>
<dbReference type="InterPro" id="IPR051396">
    <property type="entry name" value="Bact_Antivir_Def_Nuclease"/>
</dbReference>
<dbReference type="InterPro" id="IPR027417">
    <property type="entry name" value="P-loop_NTPase"/>
</dbReference>
<comment type="caution">
    <text evidence="3">The sequence shown here is derived from an EMBL/GenBank/DDBJ whole genome shotgun (WGS) entry which is preliminary data.</text>
</comment>
<organism evidence="3">
    <name type="scientific">bioreactor metagenome</name>
    <dbReference type="NCBI Taxonomy" id="1076179"/>
    <lineage>
        <taxon>unclassified sequences</taxon>
        <taxon>metagenomes</taxon>
        <taxon>ecological metagenomes</taxon>
    </lineage>
</organism>
<dbReference type="PANTHER" id="PTHR43581:SF2">
    <property type="entry name" value="EXCINUCLEASE ATPASE SUBUNIT"/>
    <property type="match status" value="1"/>
</dbReference>
<accession>A0A644VYZ5</accession>
<dbReference type="InterPro" id="IPR034139">
    <property type="entry name" value="TOPRIM_OLD"/>
</dbReference>
<name>A0A644VYZ5_9ZZZZ</name>
<dbReference type="PANTHER" id="PTHR43581">
    <property type="entry name" value="ATP/GTP PHOSPHATASE"/>
    <property type="match status" value="1"/>
</dbReference>
<feature type="domain" description="OLD protein-like TOPRIM" evidence="2">
    <location>
        <begin position="456"/>
        <end position="519"/>
    </location>
</feature>
<protein>
    <submittedName>
        <fullName evidence="3">Uncharacterized protein</fullName>
    </submittedName>
</protein>
<dbReference type="Gene3D" id="3.40.50.300">
    <property type="entry name" value="P-loop containing nucleotide triphosphate hydrolases"/>
    <property type="match status" value="2"/>
</dbReference>
<dbReference type="EMBL" id="VSSQ01000516">
    <property type="protein sequence ID" value="MPL96588.1"/>
    <property type="molecule type" value="Genomic_DNA"/>
</dbReference>
<dbReference type="InterPro" id="IPR041685">
    <property type="entry name" value="AAA_GajA/Old/RecF-like"/>
</dbReference>
<feature type="domain" description="Endonuclease GajA/Old nuclease/RecF-like AAA" evidence="1">
    <location>
        <begin position="1"/>
        <end position="402"/>
    </location>
</feature>
<dbReference type="CDD" id="cd01026">
    <property type="entry name" value="TOPRIM_OLD"/>
    <property type="match status" value="1"/>
</dbReference>
<dbReference type="Pfam" id="PF20469">
    <property type="entry name" value="OLD-like_TOPRIM"/>
    <property type="match status" value="1"/>
</dbReference>
<gene>
    <name evidence="3" type="ORF">SDC9_42770</name>
</gene>
<dbReference type="SUPFAM" id="SSF52540">
    <property type="entry name" value="P-loop containing nucleoside triphosphate hydrolases"/>
    <property type="match status" value="1"/>
</dbReference>
<reference evidence="3" key="1">
    <citation type="submission" date="2019-08" db="EMBL/GenBank/DDBJ databases">
        <authorList>
            <person name="Kucharzyk K."/>
            <person name="Murdoch R.W."/>
            <person name="Higgins S."/>
            <person name="Loffler F."/>
        </authorList>
    </citation>
    <scope>NUCLEOTIDE SEQUENCE</scope>
</reference>
<sequence length="607" mass="68902">MKIRHILIENFRSIKKLEFDFSNFLVLIGANNSGKSNILRALLFFFDGSVKITPEDVFSFFEGQETDVSVIIEFDSLSAQEKNTFKKYLLHDGAIVIKRACHITKDGSNKLACLSLIYNGWIEEPDKWYLQENAFERLSSKEKRELEIAACTELAPLLSIEGRFTKEALSDFQMQYITEHQAEIKYFGKYEESPLLGRQSVASGTLPEIIFIPAIRELSDETKVNSKTLLGKLLLNVIDAMAKNDADFQKLVAEVEASIERLNDKNAVTSPIGKLETELSDELSSWGVSTSIDVTPPNITKLFELGTALNVDDGVITGAESKGNGLQRAIIFSLLKVIANHNKSSDSEVTARASSESQIYAIEEAELYLHPHKQREFYNALKKISEDENSQVILSTHSSHFVRMDDYKHLAVIRKSNKENGTSRNQCCSDIFDPESEEKQHYKLIHYINPDNGDMFFARKVILVEGESEKVVFPYLAERLNLFKPDVSVIDCGSKFNLPLYENLLNNFEIPYLVIFDEDPIKPEYDDPEKEKSDRYAYEFNKVIEKAIDKKFGYSMMLSPDFEGCYSISRNQGSKLGKGLAALKHFQSLDEKDIPENMVRMLTGIYS</sequence>
<dbReference type="AlphaFoldDB" id="A0A644VYZ5"/>